<dbReference type="SUPFAM" id="SSF109604">
    <property type="entry name" value="HD-domain/PDEase-like"/>
    <property type="match status" value="1"/>
</dbReference>
<dbReference type="OrthoDB" id="9770715at2"/>
<reference evidence="3" key="3">
    <citation type="submission" date="2011-05" db="EMBL/GenBank/DDBJ databases">
        <title>Complete sequence of Methylomonas methanica MC09.</title>
        <authorList>
            <consortium name="US DOE Joint Genome Institute"/>
            <person name="Lucas S."/>
            <person name="Han J."/>
            <person name="Lapidus A."/>
            <person name="Cheng J.-F."/>
            <person name="Goodwin L."/>
            <person name="Pitluck S."/>
            <person name="Peters L."/>
            <person name="Mikhailova N."/>
            <person name="Teshima H."/>
            <person name="Han C."/>
            <person name="Tapia R."/>
            <person name="Land M."/>
            <person name="Hauser L."/>
            <person name="Kyrpides N."/>
            <person name="Ivanova N."/>
            <person name="Pagani I."/>
            <person name="Stein L."/>
            <person name="Woyke T."/>
        </authorList>
    </citation>
    <scope>NUCLEOTIDE SEQUENCE [LARGE SCALE GENOMIC DNA]</scope>
    <source>
        <strain evidence="3">MC09</strain>
    </source>
</reference>
<dbReference type="EMBL" id="CP002738">
    <property type="protein sequence ID" value="AEG01166.1"/>
    <property type="molecule type" value="Genomic_DNA"/>
</dbReference>
<gene>
    <name evidence="2" type="ordered locus">Metme_2784</name>
</gene>
<dbReference type="STRING" id="857087.Metme_2784"/>
<evidence type="ECO:0000313" key="2">
    <source>
        <dbReference type="EMBL" id="AEG01166.1"/>
    </source>
</evidence>
<dbReference type="PANTHER" id="PTHR33525:SF6">
    <property type="entry name" value="HDOD DOMAIN-CONTAINING PROTEIN"/>
    <property type="match status" value="1"/>
</dbReference>
<evidence type="ECO:0000313" key="3">
    <source>
        <dbReference type="Proteomes" id="UP000008888"/>
    </source>
</evidence>
<evidence type="ECO:0000259" key="1">
    <source>
        <dbReference type="PROSITE" id="PS51833"/>
    </source>
</evidence>
<reference key="2">
    <citation type="submission" date="2011-05" db="EMBL/GenBank/DDBJ databases">
        <title>Complete genome sequence of the aerobic marine methanotroph Methylomonas methanica MC09.</title>
        <authorList>
            <person name="Boden R."/>
            <person name="Cunliffe M."/>
            <person name="Scanlan J."/>
            <person name="Moussard H."/>
            <person name="Kits K.D."/>
            <person name="Klotz M."/>
            <person name="Jetten M."/>
            <person name="Vuilleumier S."/>
            <person name="Han J."/>
            <person name="Peters L."/>
            <person name="Mikhailova N."/>
            <person name="Teshima H."/>
            <person name="Tapia R."/>
            <person name="Kyrpides N."/>
            <person name="Ivanova N."/>
            <person name="Pagani I."/>
            <person name="Cheng J.-F."/>
            <person name="Goodwin L."/>
            <person name="Han C."/>
            <person name="Hauser L."/>
            <person name="Land M."/>
            <person name="Lapidus A."/>
            <person name="Lucas S."/>
            <person name="Pitluck S."/>
            <person name="Woyke T."/>
            <person name="Stein L.Y."/>
            <person name="Murrell C."/>
        </authorList>
    </citation>
    <scope>NUCLEOTIDE SEQUENCE</scope>
    <source>
        <strain>MC09</strain>
    </source>
</reference>
<dbReference type="eggNOG" id="COG1639">
    <property type="taxonomic scope" value="Bacteria"/>
</dbReference>
<dbReference type="Proteomes" id="UP000008888">
    <property type="component" value="Chromosome"/>
</dbReference>
<dbReference type="KEGG" id="mmt:Metme_2784"/>
<sequence length="277" mass="30574">MPIQMTQLFDNIPKLPQIPEVVRTIINQLNDPHAEMLDIAKNVEKEQVISLKILRLVNSAHFGLSRKISSIDEATVMLGMNQLKTLVIASGIVSSIPNIANFDIKKFWNNCFRTAVYAKWFAEHTHESGDIAYTAGLIGNLGNLLIHMGLPSEANEIDQHARAGHSSRAKFERTCLGFTNQEVCAELCRRWKFGDELVQAIQQSGEPLSFDAPSPIACCLHLAQFISDAVDRGKTEAEILAALPYPVTEKIGLSEGFFNANLAELLSMKSNLEGLAD</sequence>
<accession>G0A027</accession>
<proteinExistence type="predicted"/>
<dbReference type="InterPro" id="IPR052340">
    <property type="entry name" value="RNase_Y/CdgJ"/>
</dbReference>
<reference evidence="2 3" key="1">
    <citation type="journal article" date="2011" name="J. Bacteriol.">
        <title>Complete Genome Sequence of the Aerobic Marine Methanotroph Methylomonas methanica MC09.</title>
        <authorList>
            <person name="Boden R."/>
            <person name="Cunliffe M."/>
            <person name="Scanlan J."/>
            <person name="Moussard H."/>
            <person name="Kits K.D."/>
            <person name="Klotz M.G."/>
            <person name="Jetten M.S."/>
            <person name="Vuilleumier S."/>
            <person name="Han J."/>
            <person name="Peters L."/>
            <person name="Mikhailova N."/>
            <person name="Teshima H."/>
            <person name="Tapia R."/>
            <person name="Kyrpides N."/>
            <person name="Ivanova N."/>
            <person name="Pagani I."/>
            <person name="Cheng J.F."/>
            <person name="Goodwin L."/>
            <person name="Han C."/>
            <person name="Hauser L."/>
            <person name="Land M.L."/>
            <person name="Lapidus A."/>
            <person name="Lucas S."/>
            <person name="Pitluck S."/>
            <person name="Woyke T."/>
            <person name="Stein L."/>
            <person name="Murrell J.C."/>
        </authorList>
    </citation>
    <scope>NUCLEOTIDE SEQUENCE [LARGE SCALE GENOMIC DNA]</scope>
    <source>
        <strain evidence="2 3">MC09</strain>
    </source>
</reference>
<protein>
    <submittedName>
        <fullName evidence="2">Putative signal transduction protein</fullName>
    </submittedName>
</protein>
<organism evidence="2 3">
    <name type="scientific">Methylomonas methanica (strain DSM 25384 / MC09)</name>
    <dbReference type="NCBI Taxonomy" id="857087"/>
    <lineage>
        <taxon>Bacteria</taxon>
        <taxon>Pseudomonadati</taxon>
        <taxon>Pseudomonadota</taxon>
        <taxon>Gammaproteobacteria</taxon>
        <taxon>Methylococcales</taxon>
        <taxon>Methylococcaceae</taxon>
        <taxon>Methylomonas</taxon>
    </lineage>
</organism>
<feature type="domain" description="HDOD" evidence="1">
    <location>
        <begin position="15"/>
        <end position="207"/>
    </location>
</feature>
<dbReference type="AlphaFoldDB" id="G0A027"/>
<dbReference type="Pfam" id="PF08668">
    <property type="entry name" value="HDOD"/>
    <property type="match status" value="1"/>
</dbReference>
<dbReference type="Gene3D" id="1.10.3210.10">
    <property type="entry name" value="Hypothetical protein af1432"/>
    <property type="match status" value="1"/>
</dbReference>
<dbReference type="InterPro" id="IPR013976">
    <property type="entry name" value="HDOD"/>
</dbReference>
<dbReference type="RefSeq" id="WP_013819401.1">
    <property type="nucleotide sequence ID" value="NC_015572.1"/>
</dbReference>
<keyword evidence="3" id="KW-1185">Reference proteome</keyword>
<dbReference type="PROSITE" id="PS51833">
    <property type="entry name" value="HDOD"/>
    <property type="match status" value="1"/>
</dbReference>
<dbReference type="PANTHER" id="PTHR33525">
    <property type="match status" value="1"/>
</dbReference>
<dbReference type="HOGENOM" id="CLU_048246_3_0_6"/>
<name>G0A027_METMM</name>